<dbReference type="Pfam" id="PF01656">
    <property type="entry name" value="CbiA"/>
    <property type="match status" value="1"/>
</dbReference>
<dbReference type="OrthoDB" id="69313at2"/>
<evidence type="ECO:0000313" key="1">
    <source>
        <dbReference type="EMBL" id="USF24556.1"/>
    </source>
</evidence>
<proteinExistence type="predicted"/>
<organism evidence="1 2">
    <name type="scientific">Mucispirillum schaedleri ASF457</name>
    <dbReference type="NCBI Taxonomy" id="1379858"/>
    <lineage>
        <taxon>Bacteria</taxon>
        <taxon>Pseudomonadati</taxon>
        <taxon>Deferribacterota</taxon>
        <taxon>Deferribacteres</taxon>
        <taxon>Deferribacterales</taxon>
        <taxon>Mucispirillaceae</taxon>
        <taxon>Mucispirillum</taxon>
    </lineage>
</organism>
<keyword evidence="2" id="KW-1185">Reference proteome</keyword>
<dbReference type="InterPro" id="IPR002586">
    <property type="entry name" value="CobQ/CobB/MinD/ParA_Nub-bd_dom"/>
</dbReference>
<sequence>MSETENKKLKNFHFILQGKGGVGKTTCASFIAQYLKDHLQKEYLAIDTDQVNASFASFKALNVEALNIMENNQILPRGWDTLLEKIINSDKSNIIIDNGASSFVPLIAYAIENDMVDLLTSEENSYAGNIFIHVVIAGGEGLSHTLAGLNMICEKFNQDNVMIIVWLNEFLGSIEQAGRQFKDIDEYKKNKSRIFTVIKIPTYTSDTFGKDISDMLSKNRTFSEMIVSPSVNIASRHRYKKVQKEIFTLLNNINDIFEESE</sequence>
<dbReference type="Proteomes" id="UP000017429">
    <property type="component" value="Chromosome"/>
</dbReference>
<dbReference type="RefSeq" id="WP_023275932.1">
    <property type="nucleotide sequence ID" value="NZ_CP097562.1"/>
</dbReference>
<dbReference type="AlphaFoldDB" id="V2QFT3"/>
<dbReference type="eggNOG" id="COG1192">
    <property type="taxonomic scope" value="Bacteria"/>
</dbReference>
<name>V2QFT3_9BACT</name>
<dbReference type="SUPFAM" id="SSF52540">
    <property type="entry name" value="P-loop containing nucleoside triphosphate hydrolases"/>
    <property type="match status" value="1"/>
</dbReference>
<dbReference type="Gene3D" id="3.40.50.300">
    <property type="entry name" value="P-loop containing nucleotide triphosphate hydrolases"/>
    <property type="match status" value="1"/>
</dbReference>
<dbReference type="KEGG" id="msch:N508_001644"/>
<reference evidence="1" key="1">
    <citation type="journal article" date="2014" name="Genome Announc.">
        <title>Draft genome sequences of the altered schaedler flora, a defined bacterial community from gnotobiotic mice.</title>
        <authorList>
            <person name="Wannemuehler M.J."/>
            <person name="Overstreet A.M."/>
            <person name="Ward D.V."/>
            <person name="Phillips G.J."/>
        </authorList>
    </citation>
    <scope>NUCLEOTIDE SEQUENCE</scope>
    <source>
        <strain evidence="1">ASF457</strain>
    </source>
</reference>
<reference evidence="1" key="2">
    <citation type="submission" date="2022-05" db="EMBL/GenBank/DDBJ databases">
        <authorList>
            <person name="Proctor A.L."/>
            <person name="Phillips G.J."/>
            <person name="Wannemuehler M.J."/>
        </authorList>
    </citation>
    <scope>NUCLEOTIDE SEQUENCE</scope>
    <source>
        <strain evidence="1">ASF457</strain>
    </source>
</reference>
<accession>V2QFT3</accession>
<dbReference type="EMBL" id="CP097562">
    <property type="protein sequence ID" value="USF24556.1"/>
    <property type="molecule type" value="Genomic_DNA"/>
</dbReference>
<protein>
    <submittedName>
        <fullName evidence="1">Protein TraL</fullName>
    </submittedName>
</protein>
<evidence type="ECO:0000313" key="2">
    <source>
        <dbReference type="Proteomes" id="UP000017429"/>
    </source>
</evidence>
<reference evidence="1" key="3">
    <citation type="submission" date="2022-06" db="EMBL/GenBank/DDBJ databases">
        <title>Resources to Facilitate Use of the Altered Schaedler Flora (ASF) Mouse Model to Study Microbiome Function.</title>
        <authorList>
            <person name="Proctor A."/>
            <person name="Parvinroo S."/>
            <person name="Richie T."/>
            <person name="Jia X."/>
            <person name="Lee S.T.M."/>
            <person name="Karp P.D."/>
            <person name="Paley S."/>
            <person name="Kostic A.D."/>
            <person name="Pierre J.F."/>
            <person name="Wannemuehler M.J."/>
            <person name="Phillips G.J."/>
        </authorList>
    </citation>
    <scope>NUCLEOTIDE SEQUENCE</scope>
    <source>
        <strain evidence="1">ASF457</strain>
    </source>
</reference>
<gene>
    <name evidence="1" type="primary">traL_2</name>
    <name evidence="1" type="ORF">N508_001644</name>
</gene>
<dbReference type="InterPro" id="IPR027417">
    <property type="entry name" value="P-loop_NTPase"/>
</dbReference>